<dbReference type="EMBL" id="JBHZOL010000012">
    <property type="protein sequence ID" value="MFE4105043.1"/>
    <property type="molecule type" value="Genomic_DNA"/>
</dbReference>
<gene>
    <name evidence="2" type="ORF">ACFVKH_02055</name>
</gene>
<sequence>MTRERLFLDTAFIQALLNPRDTYHNQAKALFPRVRAASEIWLTEAVLIEVGNALSAYNRQGAVQFIQQCYHTDNIKVVSVNTELLNKSLEFYQARLDKAWGLTDCISFLVMQTNNLTNAVTTDRHFI</sequence>
<dbReference type="PANTHER" id="PTHR42188:SF1">
    <property type="entry name" value="23S RRNA-SPECIFIC ENDONUCLEASE VAPC20"/>
    <property type="match status" value="1"/>
</dbReference>
<dbReference type="SUPFAM" id="SSF88723">
    <property type="entry name" value="PIN domain-like"/>
    <property type="match status" value="1"/>
</dbReference>
<dbReference type="Proteomes" id="UP001600165">
    <property type="component" value="Unassembled WGS sequence"/>
</dbReference>
<dbReference type="Gene3D" id="3.40.50.1010">
    <property type="entry name" value="5'-nuclease"/>
    <property type="match status" value="1"/>
</dbReference>
<dbReference type="PANTHER" id="PTHR42188">
    <property type="entry name" value="23S RRNA-SPECIFIC ENDONUCLEASE VAPC20"/>
    <property type="match status" value="1"/>
</dbReference>
<accession>A0ABW6IA74</accession>
<organism evidence="2 3">
    <name type="scientific">Almyronema epifaneia S1</name>
    <dbReference type="NCBI Taxonomy" id="2991925"/>
    <lineage>
        <taxon>Bacteria</taxon>
        <taxon>Bacillati</taxon>
        <taxon>Cyanobacteriota</taxon>
        <taxon>Cyanophyceae</taxon>
        <taxon>Nodosilineales</taxon>
        <taxon>Nodosilineaceae</taxon>
        <taxon>Almyronema</taxon>
        <taxon>Almyronema epifaneia</taxon>
    </lineage>
</organism>
<keyword evidence="3" id="KW-1185">Reference proteome</keyword>
<dbReference type="InterPro" id="IPR002716">
    <property type="entry name" value="PIN_dom"/>
</dbReference>
<dbReference type="RefSeq" id="WP_377960957.1">
    <property type="nucleotide sequence ID" value="NZ_JBHZOL010000012.1"/>
</dbReference>
<comment type="caution">
    <text evidence="2">The sequence shown here is derived from an EMBL/GenBank/DDBJ whole genome shotgun (WGS) entry which is preliminary data.</text>
</comment>
<dbReference type="Pfam" id="PF01850">
    <property type="entry name" value="PIN"/>
    <property type="match status" value="1"/>
</dbReference>
<feature type="domain" description="PIN" evidence="1">
    <location>
        <begin position="7"/>
        <end position="126"/>
    </location>
</feature>
<protein>
    <submittedName>
        <fullName evidence="2">Type II toxin-antitoxin system VapC family toxin</fullName>
    </submittedName>
</protein>
<evidence type="ECO:0000259" key="1">
    <source>
        <dbReference type="Pfam" id="PF01850"/>
    </source>
</evidence>
<proteinExistence type="predicted"/>
<dbReference type="InterPro" id="IPR039018">
    <property type="entry name" value="VapC20-like"/>
</dbReference>
<reference evidence="2 3" key="1">
    <citation type="submission" date="2024-10" db="EMBL/GenBank/DDBJ databases">
        <authorList>
            <person name="Ratan Roy A."/>
            <person name="Morales Sandoval P.H."/>
            <person name="De Los Santos Villalobos S."/>
            <person name="Chakraborty S."/>
            <person name="Mukherjee J."/>
        </authorList>
    </citation>
    <scope>NUCLEOTIDE SEQUENCE [LARGE SCALE GENOMIC DNA]</scope>
    <source>
        <strain evidence="2 3">S1</strain>
    </source>
</reference>
<name>A0ABW6IA74_9CYAN</name>
<dbReference type="InterPro" id="IPR029060">
    <property type="entry name" value="PIN-like_dom_sf"/>
</dbReference>
<evidence type="ECO:0000313" key="2">
    <source>
        <dbReference type="EMBL" id="MFE4105043.1"/>
    </source>
</evidence>
<evidence type="ECO:0000313" key="3">
    <source>
        <dbReference type="Proteomes" id="UP001600165"/>
    </source>
</evidence>